<gene>
    <name evidence="9" type="primary">LOC115012764</name>
</gene>
<evidence type="ECO:0000256" key="1">
    <source>
        <dbReference type="ARBA" id="ARBA00004613"/>
    </source>
</evidence>
<evidence type="ECO:0000256" key="3">
    <source>
        <dbReference type="ARBA" id="ARBA00022473"/>
    </source>
</evidence>
<comment type="similarity">
    <text evidence="2">Belongs to the noggin family.</text>
</comment>
<evidence type="ECO:0000256" key="4">
    <source>
        <dbReference type="ARBA" id="ARBA00022525"/>
    </source>
</evidence>
<evidence type="ECO:0000313" key="9">
    <source>
        <dbReference type="RefSeq" id="XP_029294415.1"/>
    </source>
</evidence>
<dbReference type="OrthoDB" id="5950649at2759"/>
<evidence type="ECO:0000256" key="7">
    <source>
        <dbReference type="SAM" id="SignalP"/>
    </source>
</evidence>
<protein>
    <submittedName>
        <fullName evidence="9">Noggin-like</fullName>
    </submittedName>
</protein>
<proteinExistence type="inferred from homology"/>
<dbReference type="RefSeq" id="XP_029294415.1">
    <property type="nucleotide sequence ID" value="XM_029438555.1"/>
</dbReference>
<dbReference type="KEGG" id="cgob:115012764"/>
<dbReference type="AlphaFoldDB" id="A0A6J2QAH5"/>
<accession>A0A6J2QAH5</accession>
<reference evidence="9" key="1">
    <citation type="submission" date="2025-08" db="UniProtKB">
        <authorList>
            <consortium name="RefSeq"/>
        </authorList>
    </citation>
    <scope>IDENTIFICATION</scope>
</reference>
<comment type="subcellular location">
    <subcellularLocation>
        <location evidence="1">Secreted</location>
    </subcellularLocation>
</comment>
<dbReference type="GO" id="GO:0045596">
    <property type="term" value="P:negative regulation of cell differentiation"/>
    <property type="evidence" value="ECO:0007669"/>
    <property type="project" value="InterPro"/>
</dbReference>
<feature type="signal peptide" evidence="7">
    <location>
        <begin position="1"/>
        <end position="36"/>
    </location>
</feature>
<keyword evidence="3" id="KW-0217">Developmental protein</keyword>
<feature type="chain" id="PRO_5026854388" evidence="7">
    <location>
        <begin position="37"/>
        <end position="323"/>
    </location>
</feature>
<name>A0A6J2QAH5_COTGO</name>
<dbReference type="Gene3D" id="1.10.287.520">
    <property type="entry name" value="Helix hairpin bin"/>
    <property type="match status" value="1"/>
</dbReference>
<keyword evidence="5 7" id="KW-0732">Signal</keyword>
<evidence type="ECO:0000313" key="8">
    <source>
        <dbReference type="Proteomes" id="UP000504630"/>
    </source>
</evidence>
<dbReference type="GeneID" id="115012764"/>
<dbReference type="GO" id="GO:0009953">
    <property type="term" value="P:dorsal/ventral pattern formation"/>
    <property type="evidence" value="ECO:0007669"/>
    <property type="project" value="TreeGrafter"/>
</dbReference>
<sequence length="323" mass="35853">MKRKMRSYISSTQLNMPAPFCLCWILFLLHISASSASNISTQIQLSNATVLQGEEDTGWDSPFLQLRESLLSYTQPLCPYTLLTNAEDYHYMPKPRHRRPSLLLRLLGSSFDPIWMSIEQPSEASRGPGDGQPLGNVSLLAKLSITARNKHSLSASPETREAAENHRQKLAKEAADLDLGSLPSHVASSVRNWLVRSATCGLSYQWVDLGPAFWPRWLRQTDCERADGVRSCSFPGGMECVRAQMARIKILAWHCLEIGEGVGGPRRIKADRPDGSTEIGMGEAMNRCIWRQVPYPVVTACTCSCKSGVSNSITEKANSKNRD</sequence>
<keyword evidence="4" id="KW-0964">Secreted</keyword>
<dbReference type="GO" id="GO:0051216">
    <property type="term" value="P:cartilage development"/>
    <property type="evidence" value="ECO:0007669"/>
    <property type="project" value="UniProtKB-KW"/>
</dbReference>
<dbReference type="PANTHER" id="PTHR10494">
    <property type="entry name" value="BONE MORPHOGENETIC PROTEIN INHIBITOR, NOGGIN"/>
    <property type="match status" value="1"/>
</dbReference>
<evidence type="ECO:0000256" key="6">
    <source>
        <dbReference type="ARBA" id="ARBA00023188"/>
    </source>
</evidence>
<dbReference type="Proteomes" id="UP000504630">
    <property type="component" value="Chromosome 1"/>
</dbReference>
<dbReference type="InterPro" id="IPR029034">
    <property type="entry name" value="Cystine-knot_cytokine"/>
</dbReference>
<dbReference type="GO" id="GO:0005615">
    <property type="term" value="C:extracellular space"/>
    <property type="evidence" value="ECO:0007669"/>
    <property type="project" value="TreeGrafter"/>
</dbReference>
<dbReference type="Pfam" id="PF05806">
    <property type="entry name" value="Noggin"/>
    <property type="match status" value="1"/>
</dbReference>
<evidence type="ECO:0000256" key="5">
    <source>
        <dbReference type="ARBA" id="ARBA00022729"/>
    </source>
</evidence>
<dbReference type="InParanoid" id="A0A6J2QAH5"/>
<dbReference type="InterPro" id="IPR008717">
    <property type="entry name" value="Noggin"/>
</dbReference>
<keyword evidence="6" id="KW-0891">Chondrogenesis</keyword>
<dbReference type="Gene3D" id="2.10.90.10">
    <property type="entry name" value="Cystine-knot cytokines"/>
    <property type="match status" value="1"/>
</dbReference>
<organism evidence="8 9">
    <name type="scientific">Cottoperca gobio</name>
    <name type="common">Frogmouth</name>
    <name type="synonym">Aphritis gobio</name>
    <dbReference type="NCBI Taxonomy" id="56716"/>
    <lineage>
        <taxon>Eukaryota</taxon>
        <taxon>Metazoa</taxon>
        <taxon>Chordata</taxon>
        <taxon>Craniata</taxon>
        <taxon>Vertebrata</taxon>
        <taxon>Euteleostomi</taxon>
        <taxon>Actinopterygii</taxon>
        <taxon>Neopterygii</taxon>
        <taxon>Teleostei</taxon>
        <taxon>Neoteleostei</taxon>
        <taxon>Acanthomorphata</taxon>
        <taxon>Eupercaria</taxon>
        <taxon>Perciformes</taxon>
        <taxon>Notothenioidei</taxon>
        <taxon>Bovichtidae</taxon>
        <taxon>Cottoperca</taxon>
    </lineage>
</organism>
<dbReference type="GO" id="GO:0001649">
    <property type="term" value="P:osteoblast differentiation"/>
    <property type="evidence" value="ECO:0007669"/>
    <property type="project" value="TreeGrafter"/>
</dbReference>
<dbReference type="PANTHER" id="PTHR10494:SF6">
    <property type="entry name" value="NOGGIN"/>
    <property type="match status" value="1"/>
</dbReference>
<evidence type="ECO:0000256" key="2">
    <source>
        <dbReference type="ARBA" id="ARBA00007480"/>
    </source>
</evidence>
<dbReference type="SUPFAM" id="SSF57501">
    <property type="entry name" value="Cystine-knot cytokines"/>
    <property type="match status" value="1"/>
</dbReference>
<dbReference type="GO" id="GO:0030514">
    <property type="term" value="P:negative regulation of BMP signaling pathway"/>
    <property type="evidence" value="ECO:0007669"/>
    <property type="project" value="InterPro"/>
</dbReference>
<keyword evidence="8" id="KW-1185">Reference proteome</keyword>